<dbReference type="AlphaFoldDB" id="A0A1T5MGD6"/>
<dbReference type="Pfam" id="PF00149">
    <property type="entry name" value="Metallophos"/>
    <property type="match status" value="1"/>
</dbReference>
<name>A0A1T5MGD6_9BACT</name>
<dbReference type="GO" id="GO:0016787">
    <property type="term" value="F:hydrolase activity"/>
    <property type="evidence" value="ECO:0007669"/>
    <property type="project" value="InterPro"/>
</dbReference>
<dbReference type="EMBL" id="FUZU01000004">
    <property type="protein sequence ID" value="SKC87290.1"/>
    <property type="molecule type" value="Genomic_DNA"/>
</dbReference>
<dbReference type="PANTHER" id="PTHR43143">
    <property type="entry name" value="METALLOPHOSPHOESTERASE, CALCINEURIN SUPERFAMILY"/>
    <property type="match status" value="1"/>
</dbReference>
<dbReference type="PANTHER" id="PTHR43143:SF1">
    <property type="entry name" value="SERINE_THREONINE-PROTEIN PHOSPHATASE CPPED1"/>
    <property type="match status" value="1"/>
</dbReference>
<accession>A0A1T5MGD6</accession>
<evidence type="ECO:0000259" key="1">
    <source>
        <dbReference type="Pfam" id="PF00149"/>
    </source>
</evidence>
<evidence type="ECO:0000313" key="2">
    <source>
        <dbReference type="EMBL" id="SKC87290.1"/>
    </source>
</evidence>
<dbReference type="RefSeq" id="WP_079689850.1">
    <property type="nucleotide sequence ID" value="NZ_FUZU01000004.1"/>
</dbReference>
<dbReference type="Proteomes" id="UP000190961">
    <property type="component" value="Unassembled WGS sequence"/>
</dbReference>
<reference evidence="2 3" key="1">
    <citation type="submission" date="2017-02" db="EMBL/GenBank/DDBJ databases">
        <authorList>
            <person name="Peterson S.W."/>
        </authorList>
    </citation>
    <scope>NUCLEOTIDE SEQUENCE [LARGE SCALE GENOMIC DNA]</scope>
    <source>
        <strain evidence="2 3">DSM 25262</strain>
    </source>
</reference>
<evidence type="ECO:0000313" key="3">
    <source>
        <dbReference type="Proteomes" id="UP000190961"/>
    </source>
</evidence>
<dbReference type="InterPro" id="IPR006311">
    <property type="entry name" value="TAT_signal"/>
</dbReference>
<dbReference type="InterPro" id="IPR004843">
    <property type="entry name" value="Calcineurin-like_PHP"/>
</dbReference>
<dbReference type="PROSITE" id="PS51318">
    <property type="entry name" value="TAT"/>
    <property type="match status" value="1"/>
</dbReference>
<dbReference type="InterPro" id="IPR029052">
    <property type="entry name" value="Metallo-depent_PP-like"/>
</dbReference>
<proteinExistence type="predicted"/>
<gene>
    <name evidence="2" type="ORF">SAMN05660236_5375</name>
</gene>
<feature type="domain" description="Calcineurin-like phosphoesterase" evidence="1">
    <location>
        <begin position="42"/>
        <end position="262"/>
    </location>
</feature>
<keyword evidence="3" id="KW-1185">Reference proteome</keyword>
<dbReference type="OrthoDB" id="9791866at2"/>
<dbReference type="Gene3D" id="3.60.21.10">
    <property type="match status" value="1"/>
</dbReference>
<protein>
    <submittedName>
        <fullName evidence="2">3',5'-cyclic AMP phosphodiesterase CpdA</fullName>
    </submittedName>
</protein>
<dbReference type="SUPFAM" id="SSF56300">
    <property type="entry name" value="Metallo-dependent phosphatases"/>
    <property type="match status" value="1"/>
</dbReference>
<sequence>MANRRDFIKKTALAGMVTSIIPSWLSAKAVDAPLGKNKKRALRIAHITDVHMLDRANAETCLARVLREINKMKDKPELIINTGDTVMDENKQTVETVETRWASWNKVAKVENGLPLYSAIGNHDVWYGPDETLDAAYKKDKRYGKQWVISELKLPNRYYAFEKNGWKFIALDSINGDHGYQLDQEQFTWLEKELSKNPAMPVCIFNHVPILSMGALLYYTKRKPLEEVKFPSGDMHDDHQRIKDLFFKNKQVKMALSGHVHYVDAVEYLGVKYLCNGAVSGNWWGNPLALDEFAPVYAIIDLYEDGSSDYSLVYYDSKV</sequence>
<dbReference type="InterPro" id="IPR051918">
    <property type="entry name" value="STPP_CPPED1"/>
</dbReference>
<dbReference type="STRING" id="688867.SAMN05660236_5375"/>
<organism evidence="2 3">
    <name type="scientific">Ohtaekwangia koreensis</name>
    <dbReference type="NCBI Taxonomy" id="688867"/>
    <lineage>
        <taxon>Bacteria</taxon>
        <taxon>Pseudomonadati</taxon>
        <taxon>Bacteroidota</taxon>
        <taxon>Cytophagia</taxon>
        <taxon>Cytophagales</taxon>
        <taxon>Fulvivirgaceae</taxon>
        <taxon>Ohtaekwangia</taxon>
    </lineage>
</organism>